<dbReference type="GO" id="GO:0004435">
    <property type="term" value="F:phosphatidylinositol-4,5-bisphosphate phospholipase C activity"/>
    <property type="evidence" value="ECO:0007669"/>
    <property type="project" value="UniProtKB-EC"/>
</dbReference>
<proteinExistence type="predicted"/>
<protein>
    <submittedName>
        <fullName evidence="2">Ca2+-dependent phosphoinositide-specific phospholipase C</fullName>
        <ecNumber evidence="2">3.1.4.11</ecNumber>
    </submittedName>
</protein>
<keyword evidence="1" id="KW-0732">Signal</keyword>
<feature type="signal peptide" evidence="1">
    <location>
        <begin position="1"/>
        <end position="19"/>
    </location>
</feature>
<dbReference type="InterPro" id="IPR017946">
    <property type="entry name" value="PLC-like_Pdiesterase_TIM-brl"/>
</dbReference>
<keyword evidence="3" id="KW-1185">Reference proteome</keyword>
<dbReference type="EMBL" id="JAWDIO010000002">
    <property type="protein sequence ID" value="MDU0355857.1"/>
    <property type="molecule type" value="Genomic_DNA"/>
</dbReference>
<accession>A0ABU3T0Z8</accession>
<dbReference type="Gene3D" id="3.20.20.190">
    <property type="entry name" value="Phosphatidylinositol (PI) phosphodiesterase"/>
    <property type="match status" value="1"/>
</dbReference>
<gene>
    <name evidence="2" type="ORF">RS130_19955</name>
</gene>
<name>A0ABU3T0Z8_9ALTE</name>
<keyword evidence="2" id="KW-0378">Hydrolase</keyword>
<evidence type="ECO:0000313" key="3">
    <source>
        <dbReference type="Proteomes" id="UP001247805"/>
    </source>
</evidence>
<evidence type="ECO:0000256" key="1">
    <source>
        <dbReference type="SAM" id="SignalP"/>
    </source>
</evidence>
<dbReference type="InterPro" id="IPR032075">
    <property type="entry name" value="PI-PLC-C1"/>
</dbReference>
<dbReference type="Pfam" id="PF16670">
    <property type="entry name" value="PI-PLC-C1"/>
    <property type="match status" value="1"/>
</dbReference>
<feature type="chain" id="PRO_5046668058" evidence="1">
    <location>
        <begin position="20"/>
        <end position="169"/>
    </location>
</feature>
<dbReference type="RefSeq" id="WP_316027377.1">
    <property type="nucleotide sequence ID" value="NZ_JAWDIO010000002.1"/>
</dbReference>
<evidence type="ECO:0000313" key="2">
    <source>
        <dbReference type="EMBL" id="MDU0355857.1"/>
    </source>
</evidence>
<comment type="caution">
    <text evidence="2">The sequence shown here is derived from an EMBL/GenBank/DDBJ whole genome shotgun (WGS) entry which is preliminary data.</text>
</comment>
<dbReference type="SUPFAM" id="SSF51695">
    <property type="entry name" value="PLC-like phosphodiesterases"/>
    <property type="match status" value="1"/>
</dbReference>
<reference evidence="2 3" key="1">
    <citation type="submission" date="2023-10" db="EMBL/GenBank/DDBJ databases">
        <title>Glaciecola aquimarina strain GGW-M5 nov., isolated from a coastal seawater.</title>
        <authorList>
            <person name="Bayburt H."/>
            <person name="Kim J.M."/>
            <person name="Choi B.J."/>
            <person name="Jeon C.O."/>
        </authorList>
    </citation>
    <scope>NUCLEOTIDE SEQUENCE [LARGE SCALE GENOMIC DNA]</scope>
    <source>
        <strain evidence="2 3">KCTC 32108</strain>
    </source>
</reference>
<dbReference type="Proteomes" id="UP001247805">
    <property type="component" value="Unassembled WGS sequence"/>
</dbReference>
<dbReference type="EC" id="3.1.4.11" evidence="2"/>
<organism evidence="2 3">
    <name type="scientific">Paraglaciecola aquimarina</name>
    <dbReference type="NCBI Taxonomy" id="1235557"/>
    <lineage>
        <taxon>Bacteria</taxon>
        <taxon>Pseudomonadati</taxon>
        <taxon>Pseudomonadota</taxon>
        <taxon>Gammaproteobacteria</taxon>
        <taxon>Alteromonadales</taxon>
        <taxon>Alteromonadaceae</taxon>
        <taxon>Paraglaciecola</taxon>
    </lineage>
</organism>
<sequence length="169" mass="18959">MKSTLLAITLIMMAGSAVASPKTTNEQALKMNQIQVLGTHNSYSQFVEPKLLDLFAKPIQSKMSSFMSSMTEAQMEKFKEEHPNPIGFTEGLNYSYHSLTEQLDAGVRSLAIDIFRDPEGGRFLNPAGYSLLKSKGIDEKSLLKHDTTDLEKPWFKSVACCRFRFSLKL</sequence>